<evidence type="ECO:0000313" key="3">
    <source>
        <dbReference type="EMBL" id="CAK9231725.1"/>
    </source>
</evidence>
<feature type="chain" id="PRO_5047003807" evidence="2">
    <location>
        <begin position="30"/>
        <end position="443"/>
    </location>
</feature>
<dbReference type="PANTHER" id="PTHR33210:SF18">
    <property type="entry name" value="PROTODERMAL FACTOR 1"/>
    <property type="match status" value="1"/>
</dbReference>
<dbReference type="InterPro" id="IPR039923">
    <property type="entry name" value="Protodermal_1"/>
</dbReference>
<sequence length="443" mass="45262">MGRVKTVLQVMLVMICASFLMWVDVFVSAESVLDPDSSRNEKWCSPPSANSPPASSSSPVYSSPSPSSSSSSPVSPSSPSSPTNSPSPTSSSSPVSSSPSSPSYSSPTYSPTPTSASPVSSSPSSPSYNSPTYSSPSPSSSSPVSASPRSPSYSSPTYSPSPTSSSSPVSASPSSPSYSSPTYSPPSGPSSSSPANGSPSSGSSPVTPSSSPTFPGPAAAPLPSSPSTNYPTTPSSPNCPPLASWFTSPDAGSPSWWDDQLAAEDRQQAVPTVAAGMKNKNTAREAQQGSNADRLIGQEKLGIPDFAGSPLTPLIPGPASSAEPGTCTYWSSHTTSIPSILEGTIASLISLFDIATGTTQLPFASGTTLVQGLTNTRPDAYGALMRQGSAALINSYHFSNFAYTPQQVRESFNGALYSEQAAAVQAVQFENANRGYDVRNMAP</sequence>
<feature type="compositionally biased region" description="Pro residues" evidence="1">
    <location>
        <begin position="214"/>
        <end position="224"/>
    </location>
</feature>
<gene>
    <name evidence="3" type="ORF">CSSPTR1EN2_LOCUS20901</name>
</gene>
<feature type="compositionally biased region" description="Low complexity" evidence="1">
    <location>
        <begin position="225"/>
        <end position="236"/>
    </location>
</feature>
<organism evidence="3 4">
    <name type="scientific">Sphagnum troendelagicum</name>
    <dbReference type="NCBI Taxonomy" id="128251"/>
    <lineage>
        <taxon>Eukaryota</taxon>
        <taxon>Viridiplantae</taxon>
        <taxon>Streptophyta</taxon>
        <taxon>Embryophyta</taxon>
        <taxon>Bryophyta</taxon>
        <taxon>Sphagnophytina</taxon>
        <taxon>Sphagnopsida</taxon>
        <taxon>Sphagnales</taxon>
        <taxon>Sphagnaceae</taxon>
        <taxon>Sphagnum</taxon>
    </lineage>
</organism>
<protein>
    <submittedName>
        <fullName evidence="3">Uncharacterized protein</fullName>
    </submittedName>
</protein>
<evidence type="ECO:0000256" key="1">
    <source>
        <dbReference type="SAM" id="MobiDB-lite"/>
    </source>
</evidence>
<accession>A0ABP0UWP1</accession>
<feature type="compositionally biased region" description="Low complexity" evidence="1">
    <location>
        <begin position="189"/>
        <end position="213"/>
    </location>
</feature>
<evidence type="ECO:0000256" key="2">
    <source>
        <dbReference type="SAM" id="SignalP"/>
    </source>
</evidence>
<feature type="compositionally biased region" description="Low complexity" evidence="1">
    <location>
        <begin position="45"/>
        <end position="182"/>
    </location>
</feature>
<evidence type="ECO:0000313" key="4">
    <source>
        <dbReference type="Proteomes" id="UP001497512"/>
    </source>
</evidence>
<feature type="region of interest" description="Disordered" evidence="1">
    <location>
        <begin position="35"/>
        <end position="257"/>
    </location>
</feature>
<reference evidence="3" key="1">
    <citation type="submission" date="2024-02" db="EMBL/GenBank/DDBJ databases">
        <authorList>
            <consortium name="ELIXIR-Norway"/>
            <consortium name="Elixir Norway"/>
        </authorList>
    </citation>
    <scope>NUCLEOTIDE SEQUENCE</scope>
</reference>
<name>A0ABP0UWP1_9BRYO</name>
<dbReference type="PANTHER" id="PTHR33210">
    <property type="entry name" value="PROTODERMAL FACTOR 1"/>
    <property type="match status" value="1"/>
</dbReference>
<proteinExistence type="predicted"/>
<keyword evidence="2" id="KW-0732">Signal</keyword>
<keyword evidence="4" id="KW-1185">Reference proteome</keyword>
<dbReference type="Proteomes" id="UP001497512">
    <property type="component" value="Chromosome 7"/>
</dbReference>
<feature type="signal peptide" evidence="2">
    <location>
        <begin position="1"/>
        <end position="29"/>
    </location>
</feature>
<dbReference type="PRINTS" id="PR01217">
    <property type="entry name" value="PRICHEXTENSN"/>
</dbReference>
<dbReference type="EMBL" id="OZ019899">
    <property type="protein sequence ID" value="CAK9231725.1"/>
    <property type="molecule type" value="Genomic_DNA"/>
</dbReference>